<comment type="caution">
    <text evidence="1">The sequence shown here is derived from an EMBL/GenBank/DDBJ whole genome shotgun (WGS) entry which is preliminary data.</text>
</comment>
<reference evidence="1 2" key="1">
    <citation type="submission" date="2024-02" db="EMBL/GenBank/DDBJ databases">
        <authorList>
            <person name="Chen Y."/>
            <person name="Shah S."/>
            <person name="Dougan E. K."/>
            <person name="Thang M."/>
            <person name="Chan C."/>
        </authorList>
    </citation>
    <scope>NUCLEOTIDE SEQUENCE [LARGE SCALE GENOMIC DNA]</scope>
</reference>
<name>A0ABP0RUY5_9DINO</name>
<organism evidence="1 2">
    <name type="scientific">Durusdinium trenchii</name>
    <dbReference type="NCBI Taxonomy" id="1381693"/>
    <lineage>
        <taxon>Eukaryota</taxon>
        <taxon>Sar</taxon>
        <taxon>Alveolata</taxon>
        <taxon>Dinophyceae</taxon>
        <taxon>Suessiales</taxon>
        <taxon>Symbiodiniaceae</taxon>
        <taxon>Durusdinium</taxon>
    </lineage>
</organism>
<evidence type="ECO:0000313" key="2">
    <source>
        <dbReference type="Proteomes" id="UP001642484"/>
    </source>
</evidence>
<protein>
    <submittedName>
        <fullName evidence="1">Uncharacterized protein</fullName>
    </submittedName>
</protein>
<accession>A0ABP0RUY5</accession>
<dbReference type="EMBL" id="CAXAMN010026450">
    <property type="protein sequence ID" value="CAK9103046.1"/>
    <property type="molecule type" value="Genomic_DNA"/>
</dbReference>
<evidence type="ECO:0000313" key="1">
    <source>
        <dbReference type="EMBL" id="CAK9103046.1"/>
    </source>
</evidence>
<gene>
    <name evidence="1" type="ORF">CCMP2556_LOCUS48436</name>
</gene>
<keyword evidence="2" id="KW-1185">Reference proteome</keyword>
<proteinExistence type="predicted"/>
<dbReference type="Proteomes" id="UP001642484">
    <property type="component" value="Unassembled WGS sequence"/>
</dbReference>
<sequence length="1090" mass="121295">MAERAGLQDYALLADFLRWGRWVRYRAGQRHGIVSHISRLSRANERNHPAAAKPEAEHMDLEKINAKDGVAYILSCVKGPLEQKLLYQKRMLLSNYENIAQQGHVERDLQSVGISSAAMYDAESRGNCILERCKLDPSLQRLVLIGAQCNLDFDSIVESLQLQFPDFRPTPAVDPADEPCSETLHDIPEEEAHEEFFEKFSGRRSIEEQKRTSARSACGAIWGTGRVTQPAVHQFQFGAGGAQTAAERCYMPASFRGQETQGVLFGVSILPLPIPTLSRIALCVKNEIAEEQHRREENANEVPQDSSSKTNCWPSDALRFVADPPKGVNPAARRSIVDLMRDSPTLLKRASFVPLEATGGFDFLRKDWVKAVRVIRDSSERLKDDLSSWALFEEIERVVEDDLRIEEVQKLSLDQVLVIDGDRAKEADIDTLDAYKGMLLEFKPDGGSAVPIARIKALSAEPFFVGHKDGKLFLAFLPGQLVMNNISEKLAKALLWIAVKKLSPEDQAQFRKSDYGFTDKARTFVGQLRMAIQDQSPHAVAPVTSQFEEDMVVPMEQLEKPLGVKPHLDNLGPVHRVYTPSTDEDYYESWGSGVDDLTDEPDPDEGDISAVEDLLEHAEYAQLASTSLELVLVRPSVTPCLKFRTLLNSVQSQLDTLHETLLSPNLPYYVAESRSNYEGVSSSLILQSSLYFAAKAAKDPRDLDKLSRSRPKDFNFSTLPAFVPDKEELGLPFDLLIRLLAPVSLLVKWLQDVDDWKYPNGSADDGSICDITINEVVRIWPNVARAVRDGEGVMKAFALVAIGGCHHLDPDVEVACTWHAASLGGKAPFAQKCLLRRLAKATANGWQGRSGFGDAASKMAASTGPAVKIPLSSTLYEGEQDDFQTVSITNVEEFVVFCIVCHLQQLETGRMDCGMLGVFLKELVRPAPKLQKYGKLTALVRSHPDKLCLWGADGARFVSLRNGPCPSLPTLDHEAQSDDQFQSGEQDIDLEEEEETINRSSEEQSPRTLLFELANRYLTRRLGGYKGALGTESCEQDANVLAQRFSRSVQDHGILMPDVVLTEIDHACSMRKISEDAQRQAGFIFWVFIF</sequence>